<name>A0ABU0UTZ7_ACIBI</name>
<proteinExistence type="predicted"/>
<evidence type="ECO:0000313" key="2">
    <source>
        <dbReference type="EMBL" id="MDQ1208030.1"/>
    </source>
</evidence>
<dbReference type="Pfam" id="PF13619">
    <property type="entry name" value="KTSC"/>
    <property type="match status" value="1"/>
</dbReference>
<sequence length="89" mass="10514">MSNNTAQFKLDSFLDFNTGAYMHKLVSVKSWKYDANTRHLKIFYENGTGDLYHPVPLFIYDNLLRAHDKAAFVHKYIEFDLHFNRVSIL</sequence>
<gene>
    <name evidence="2" type="ORF">QE380_000953</name>
</gene>
<dbReference type="Proteomes" id="UP001233360">
    <property type="component" value="Unassembled WGS sequence"/>
</dbReference>
<feature type="domain" description="KTSC" evidence="1">
    <location>
        <begin position="28"/>
        <end position="78"/>
    </location>
</feature>
<organism evidence="2 3">
    <name type="scientific">Acinetobacter baylyi</name>
    <dbReference type="NCBI Taxonomy" id="202950"/>
    <lineage>
        <taxon>Bacteria</taxon>
        <taxon>Pseudomonadati</taxon>
        <taxon>Pseudomonadota</taxon>
        <taxon>Gammaproteobacteria</taxon>
        <taxon>Moraxellales</taxon>
        <taxon>Moraxellaceae</taxon>
        <taxon>Acinetobacter</taxon>
    </lineage>
</organism>
<evidence type="ECO:0000313" key="3">
    <source>
        <dbReference type="Proteomes" id="UP001233360"/>
    </source>
</evidence>
<reference evidence="2 3" key="1">
    <citation type="submission" date="2023-07" db="EMBL/GenBank/DDBJ databases">
        <title>Functional and genomic diversity of the sorghum phyllosphere microbiome.</title>
        <authorList>
            <person name="Shade A."/>
        </authorList>
    </citation>
    <scope>NUCLEOTIDE SEQUENCE [LARGE SCALE GENOMIC DNA]</scope>
    <source>
        <strain evidence="2 3">SORGH_AS_0887</strain>
    </source>
</reference>
<comment type="caution">
    <text evidence="2">The sequence shown here is derived from an EMBL/GenBank/DDBJ whole genome shotgun (WGS) entry which is preliminary data.</text>
</comment>
<dbReference type="EMBL" id="JAUTBK010000002">
    <property type="protein sequence ID" value="MDQ1208030.1"/>
    <property type="molecule type" value="Genomic_DNA"/>
</dbReference>
<protein>
    <recommendedName>
        <fullName evidence="1">KTSC domain-containing protein</fullName>
    </recommendedName>
</protein>
<dbReference type="InterPro" id="IPR025309">
    <property type="entry name" value="KTSC_dom"/>
</dbReference>
<evidence type="ECO:0000259" key="1">
    <source>
        <dbReference type="Pfam" id="PF13619"/>
    </source>
</evidence>
<accession>A0ABU0UTZ7</accession>
<keyword evidence="3" id="KW-1185">Reference proteome</keyword>